<accession>A0A1H3Z9W3</accession>
<dbReference type="STRING" id="408074.SAMN05660909_01103"/>
<evidence type="ECO:0000313" key="3">
    <source>
        <dbReference type="EMBL" id="SEA20154.1"/>
    </source>
</evidence>
<protein>
    <submittedName>
        <fullName evidence="3">YceI-like domain-containing protein</fullName>
    </submittedName>
</protein>
<dbReference type="EMBL" id="FNRL01000004">
    <property type="protein sequence ID" value="SEA20154.1"/>
    <property type="molecule type" value="Genomic_DNA"/>
</dbReference>
<proteinExistence type="predicted"/>
<evidence type="ECO:0000313" key="4">
    <source>
        <dbReference type="Proteomes" id="UP000199656"/>
    </source>
</evidence>
<sequence length="181" mass="19949">MRKLLICGLLLGLFRNADAQKYFTRNGEARFFSKTAAENIEAANKQVLAVIDASNNQVAFNLLVKGFLFEKQLMQDHFNEEVMESDKYPKASFTGKITDPVNLAKDGKYQVHVSGQLAMHGVSKPVTALADIEVANGTLKGKSTFNVAYDDYNIKLPSLLQNSVAKTIQVVITISCNAMNK</sequence>
<evidence type="ECO:0000259" key="2">
    <source>
        <dbReference type="Pfam" id="PF04264"/>
    </source>
</evidence>
<keyword evidence="1" id="KW-0732">Signal</keyword>
<feature type="chain" id="PRO_5011530280" evidence="1">
    <location>
        <begin position="20"/>
        <end position="181"/>
    </location>
</feature>
<dbReference type="Pfam" id="PF04264">
    <property type="entry name" value="YceI"/>
    <property type="match status" value="1"/>
</dbReference>
<dbReference type="InterPro" id="IPR036761">
    <property type="entry name" value="TTHA0802/YceI-like_sf"/>
</dbReference>
<organism evidence="3 4">
    <name type="scientific">Chitinophaga terrae</name>
    <name type="common">ex Kim and Jung 2007</name>
    <dbReference type="NCBI Taxonomy" id="408074"/>
    <lineage>
        <taxon>Bacteria</taxon>
        <taxon>Pseudomonadati</taxon>
        <taxon>Bacteroidota</taxon>
        <taxon>Chitinophagia</taxon>
        <taxon>Chitinophagales</taxon>
        <taxon>Chitinophagaceae</taxon>
        <taxon>Chitinophaga</taxon>
    </lineage>
</organism>
<gene>
    <name evidence="3" type="ORF">SAMN05660909_01103</name>
</gene>
<feature type="domain" description="Lipid/polyisoprenoid-binding YceI-like" evidence="2">
    <location>
        <begin position="51"/>
        <end position="174"/>
    </location>
</feature>
<keyword evidence="4" id="KW-1185">Reference proteome</keyword>
<dbReference type="AlphaFoldDB" id="A0A1H3Z9W3"/>
<dbReference type="Gene3D" id="2.40.128.110">
    <property type="entry name" value="Lipid/polyisoprenoid-binding, YceI-like"/>
    <property type="match status" value="1"/>
</dbReference>
<dbReference type="Proteomes" id="UP000199656">
    <property type="component" value="Unassembled WGS sequence"/>
</dbReference>
<name>A0A1H3Z9W3_9BACT</name>
<reference evidence="4" key="1">
    <citation type="submission" date="2016-10" db="EMBL/GenBank/DDBJ databases">
        <authorList>
            <person name="Varghese N."/>
            <person name="Submissions S."/>
        </authorList>
    </citation>
    <scope>NUCLEOTIDE SEQUENCE [LARGE SCALE GENOMIC DNA]</scope>
    <source>
        <strain evidence="4">DSM 23920</strain>
    </source>
</reference>
<dbReference type="PANTHER" id="PTHR34406">
    <property type="entry name" value="PROTEIN YCEI"/>
    <property type="match status" value="1"/>
</dbReference>
<dbReference type="SUPFAM" id="SSF101874">
    <property type="entry name" value="YceI-like"/>
    <property type="match status" value="1"/>
</dbReference>
<dbReference type="PANTHER" id="PTHR34406:SF1">
    <property type="entry name" value="PROTEIN YCEI"/>
    <property type="match status" value="1"/>
</dbReference>
<dbReference type="InterPro" id="IPR007372">
    <property type="entry name" value="Lipid/polyisoprenoid-bd_YceI"/>
</dbReference>
<evidence type="ECO:0000256" key="1">
    <source>
        <dbReference type="SAM" id="SignalP"/>
    </source>
</evidence>
<dbReference type="OrthoDB" id="116832at2"/>
<feature type="signal peptide" evidence="1">
    <location>
        <begin position="1"/>
        <end position="19"/>
    </location>
</feature>
<dbReference type="RefSeq" id="WP_089759495.1">
    <property type="nucleotide sequence ID" value="NZ_BKAT01000005.1"/>
</dbReference>